<dbReference type="GO" id="GO:0016462">
    <property type="term" value="F:pyrophosphatase activity"/>
    <property type="evidence" value="ECO:0007669"/>
    <property type="project" value="TreeGrafter"/>
</dbReference>
<dbReference type="InterPro" id="IPR050273">
    <property type="entry name" value="GppA/Ppx_hydrolase"/>
</dbReference>
<dbReference type="Gene3D" id="3.30.420.40">
    <property type="match status" value="1"/>
</dbReference>
<dbReference type="Pfam" id="PF02541">
    <property type="entry name" value="Ppx-GppA"/>
    <property type="match status" value="1"/>
</dbReference>
<sequence length="323" mass="35365">MAGAGLNRSGVIVVAGRTLAVIDLGTHSALLLIARCCKQDDPEIVEQAVRITRLGEGLNKSGRISAESLRTTIAVSQEFTDRARRCKVSGIFLIGTEVFRVARNSPQVIGEIERQTGLKLQVLTPQEEAHFAYRGAVGQVADDQTSRLVIDIGGGSTELILGRGGKNEHSHSLPIGAVKLAQKMNGQVTLCSSDRLGLMQYVKLLLQEVPFRDALSRPQETVVTGGTVTTLAAVKLGMTNYDWNRINRTSLTRAEIWDLFFRLNELDLAGRRQVPGMEAGREDVILYGTIILLTLLELARIDAIRISDRGLRYGYLAARCRDL</sequence>
<dbReference type="EMBL" id="DROD01000374">
    <property type="protein sequence ID" value="HHJ52614.1"/>
    <property type="molecule type" value="Genomic_DNA"/>
</dbReference>
<proteinExistence type="predicted"/>
<dbReference type="InterPro" id="IPR003695">
    <property type="entry name" value="Ppx_GppA_N"/>
</dbReference>
<comment type="caution">
    <text evidence="2">The sequence shown here is derived from an EMBL/GenBank/DDBJ whole genome shotgun (WGS) entry which is preliminary data.</text>
</comment>
<dbReference type="PANTHER" id="PTHR30005:SF0">
    <property type="entry name" value="RETROGRADE REGULATION PROTEIN 2"/>
    <property type="match status" value="1"/>
</dbReference>
<dbReference type="AlphaFoldDB" id="A0A7V5UEW3"/>
<protein>
    <recommendedName>
        <fullName evidence="1">Ppx/GppA phosphatase N-terminal domain-containing protein</fullName>
    </recommendedName>
</protein>
<evidence type="ECO:0000313" key="2">
    <source>
        <dbReference type="EMBL" id="HHJ52614.1"/>
    </source>
</evidence>
<dbReference type="CDD" id="cd24054">
    <property type="entry name" value="ASKHA_NBD_AaPPX-GppA_MtPPX2-like"/>
    <property type="match status" value="1"/>
</dbReference>
<accession>A0A7V5UEW3</accession>
<dbReference type="Gene3D" id="3.30.420.150">
    <property type="entry name" value="Exopolyphosphatase. Domain 2"/>
    <property type="match status" value="1"/>
</dbReference>
<name>A0A7V5UEW3_CALAY</name>
<dbReference type="SUPFAM" id="SSF53067">
    <property type="entry name" value="Actin-like ATPase domain"/>
    <property type="match status" value="2"/>
</dbReference>
<dbReference type="Proteomes" id="UP000886124">
    <property type="component" value="Unassembled WGS sequence"/>
</dbReference>
<organism evidence="2">
    <name type="scientific">Caldithrix abyssi</name>
    <dbReference type="NCBI Taxonomy" id="187145"/>
    <lineage>
        <taxon>Bacteria</taxon>
        <taxon>Pseudomonadati</taxon>
        <taxon>Calditrichota</taxon>
        <taxon>Calditrichia</taxon>
        <taxon>Calditrichales</taxon>
        <taxon>Calditrichaceae</taxon>
        <taxon>Caldithrix</taxon>
    </lineage>
</organism>
<gene>
    <name evidence="2" type="ORF">ENJ89_05425</name>
</gene>
<evidence type="ECO:0000259" key="1">
    <source>
        <dbReference type="Pfam" id="PF02541"/>
    </source>
</evidence>
<dbReference type="PANTHER" id="PTHR30005">
    <property type="entry name" value="EXOPOLYPHOSPHATASE"/>
    <property type="match status" value="1"/>
</dbReference>
<reference evidence="2" key="1">
    <citation type="journal article" date="2020" name="mSystems">
        <title>Genome- and Community-Level Interaction Insights into Carbon Utilization and Element Cycling Functions of Hydrothermarchaeota in Hydrothermal Sediment.</title>
        <authorList>
            <person name="Zhou Z."/>
            <person name="Liu Y."/>
            <person name="Xu W."/>
            <person name="Pan J."/>
            <person name="Luo Z.H."/>
            <person name="Li M."/>
        </authorList>
    </citation>
    <scope>NUCLEOTIDE SEQUENCE [LARGE SCALE GENOMIC DNA]</scope>
    <source>
        <strain evidence="2">HyVt-527</strain>
    </source>
</reference>
<dbReference type="InterPro" id="IPR043129">
    <property type="entry name" value="ATPase_NBD"/>
</dbReference>
<feature type="domain" description="Ppx/GppA phosphatase N-terminal" evidence="1">
    <location>
        <begin position="39"/>
        <end position="316"/>
    </location>
</feature>